<dbReference type="SUPFAM" id="SSF54001">
    <property type="entry name" value="Cysteine proteinases"/>
    <property type="match status" value="1"/>
</dbReference>
<sequence>MNQFVGMDPAIVQQIGTRLKQRAAHLREITAAVESAVHSLQGNWDGQDATDFQAWWTHQHRPALTAVTEQIEGLGQSALNNAQEQLAVSGGAGAGPGAGAAPGHGGVTPVATGGPGAAPQGPGGGGAPSGAPQTDLDRKTAAFAATWNGKYLDYDKAYGNQCYDVFSQYNHDVVGGPGIHAATTGGAKDIYNDYGTNGAAAHYQRIAAGDGPPRVGDVVVWGNGTYGHVGVVTAVTDGGFTALEQNTDGRASSTSTGAVTHQVTHTYGEQRGILGYLRPKSTV</sequence>
<dbReference type="InterPro" id="IPR007921">
    <property type="entry name" value="CHAP_dom"/>
</dbReference>
<dbReference type="PROSITE" id="PS50911">
    <property type="entry name" value="CHAP"/>
    <property type="match status" value="1"/>
</dbReference>
<evidence type="ECO:0000313" key="3">
    <source>
        <dbReference type="EMBL" id="NYD33794.1"/>
    </source>
</evidence>
<accession>A0A852S112</accession>
<dbReference type="InterPro" id="IPR010310">
    <property type="entry name" value="T7SS_ESAT-6-like"/>
</dbReference>
<comment type="caution">
    <text evidence="3">The sequence shown here is derived from an EMBL/GenBank/DDBJ whole genome shotgun (WGS) entry which is preliminary data.</text>
</comment>
<dbReference type="Gene3D" id="1.10.287.1060">
    <property type="entry name" value="ESAT-6-like"/>
    <property type="match status" value="1"/>
</dbReference>
<dbReference type="Pfam" id="PF06013">
    <property type="entry name" value="WXG100"/>
    <property type="match status" value="1"/>
</dbReference>
<proteinExistence type="predicted"/>
<evidence type="ECO:0000313" key="4">
    <source>
        <dbReference type="Proteomes" id="UP000582231"/>
    </source>
</evidence>
<feature type="compositionally biased region" description="Gly residues" evidence="1">
    <location>
        <begin position="90"/>
        <end position="106"/>
    </location>
</feature>
<feature type="compositionally biased region" description="Gly residues" evidence="1">
    <location>
        <begin position="113"/>
        <end position="128"/>
    </location>
</feature>
<evidence type="ECO:0000256" key="1">
    <source>
        <dbReference type="SAM" id="MobiDB-lite"/>
    </source>
</evidence>
<dbReference type="Proteomes" id="UP000582231">
    <property type="component" value="Unassembled WGS sequence"/>
</dbReference>
<feature type="domain" description="Peptidase C51" evidence="2">
    <location>
        <begin position="137"/>
        <end position="278"/>
    </location>
</feature>
<keyword evidence="4" id="KW-1185">Reference proteome</keyword>
<dbReference type="AlphaFoldDB" id="A0A852S112"/>
<dbReference type="InterPro" id="IPR038765">
    <property type="entry name" value="Papain-like_cys_pep_sf"/>
</dbReference>
<name>A0A852S112_9ACTN</name>
<reference evidence="3 4" key="1">
    <citation type="submission" date="2020-07" db="EMBL/GenBank/DDBJ databases">
        <title>Sequencing the genomes of 1000 actinobacteria strains.</title>
        <authorList>
            <person name="Klenk H.-P."/>
        </authorList>
    </citation>
    <scope>NUCLEOTIDE SEQUENCE [LARGE SCALE GENOMIC DNA]</scope>
    <source>
        <strain evidence="3 4">DSM 19082</strain>
    </source>
</reference>
<protein>
    <submittedName>
        <fullName evidence="3">WXG100 family type VII secretion target</fullName>
    </submittedName>
</protein>
<dbReference type="InterPro" id="IPR036689">
    <property type="entry name" value="ESAT-6-like_sf"/>
</dbReference>
<dbReference type="SUPFAM" id="SSF140453">
    <property type="entry name" value="EsxAB dimer-like"/>
    <property type="match status" value="1"/>
</dbReference>
<dbReference type="EMBL" id="JACCBF010000001">
    <property type="protein sequence ID" value="NYD33794.1"/>
    <property type="molecule type" value="Genomic_DNA"/>
</dbReference>
<gene>
    <name evidence="3" type="ORF">BJ958_005340</name>
</gene>
<dbReference type="Gene3D" id="3.90.1720.10">
    <property type="entry name" value="endopeptidase domain like (from Nostoc punctiforme)"/>
    <property type="match status" value="1"/>
</dbReference>
<dbReference type="Pfam" id="PF05257">
    <property type="entry name" value="CHAP"/>
    <property type="match status" value="1"/>
</dbReference>
<feature type="region of interest" description="Disordered" evidence="1">
    <location>
        <begin position="90"/>
        <end position="135"/>
    </location>
</feature>
<dbReference type="RefSeq" id="WP_179729788.1">
    <property type="nucleotide sequence ID" value="NZ_BAABEF010000001.1"/>
</dbReference>
<organism evidence="3 4">
    <name type="scientific">Nocardioides kongjuensis</name>
    <dbReference type="NCBI Taxonomy" id="349522"/>
    <lineage>
        <taxon>Bacteria</taxon>
        <taxon>Bacillati</taxon>
        <taxon>Actinomycetota</taxon>
        <taxon>Actinomycetes</taxon>
        <taxon>Propionibacteriales</taxon>
        <taxon>Nocardioidaceae</taxon>
        <taxon>Nocardioides</taxon>
    </lineage>
</organism>
<evidence type="ECO:0000259" key="2">
    <source>
        <dbReference type="PROSITE" id="PS50911"/>
    </source>
</evidence>